<dbReference type="AlphaFoldDB" id="A0A8E0S445"/>
<protein>
    <submittedName>
        <fullName evidence="1">Uncharacterized protein</fullName>
    </submittedName>
</protein>
<dbReference type="SUPFAM" id="SSF50814">
    <property type="entry name" value="Lipocalins"/>
    <property type="match status" value="1"/>
</dbReference>
<comment type="caution">
    <text evidence="1">The sequence shown here is derived from an EMBL/GenBank/DDBJ whole genome shotgun (WGS) entry which is preliminary data.</text>
</comment>
<keyword evidence="2" id="KW-1185">Reference proteome</keyword>
<dbReference type="PRINTS" id="PR00178">
    <property type="entry name" value="FATTYACIDBP"/>
</dbReference>
<accession>A0A8E0S445</accession>
<proteinExistence type="predicted"/>
<organism evidence="1 2">
    <name type="scientific">Fasciolopsis buskii</name>
    <dbReference type="NCBI Taxonomy" id="27845"/>
    <lineage>
        <taxon>Eukaryota</taxon>
        <taxon>Metazoa</taxon>
        <taxon>Spiralia</taxon>
        <taxon>Lophotrochozoa</taxon>
        <taxon>Platyhelminthes</taxon>
        <taxon>Trematoda</taxon>
        <taxon>Digenea</taxon>
        <taxon>Plagiorchiida</taxon>
        <taxon>Echinostomata</taxon>
        <taxon>Echinostomatoidea</taxon>
        <taxon>Fasciolidae</taxon>
        <taxon>Fasciolopsis</taxon>
    </lineage>
</organism>
<dbReference type="Proteomes" id="UP000728185">
    <property type="component" value="Unassembled WGS sequence"/>
</dbReference>
<dbReference type="EMBL" id="LUCM01003275">
    <property type="protein sequence ID" value="KAA0196039.1"/>
    <property type="molecule type" value="Genomic_DNA"/>
</dbReference>
<reference evidence="1" key="1">
    <citation type="submission" date="2019-05" db="EMBL/GenBank/DDBJ databases">
        <title>Annotation for the trematode Fasciolopsis buski.</title>
        <authorList>
            <person name="Choi Y.-J."/>
        </authorList>
    </citation>
    <scope>NUCLEOTIDE SEQUENCE</scope>
    <source>
        <strain evidence="1">HT</strain>
        <tissue evidence="1">Whole worm</tissue>
    </source>
</reference>
<dbReference type="GO" id="GO:0008289">
    <property type="term" value="F:lipid binding"/>
    <property type="evidence" value="ECO:0007669"/>
    <property type="project" value="UniProtKB-KW"/>
</dbReference>
<dbReference type="InterPro" id="IPR012674">
    <property type="entry name" value="Calycin"/>
</dbReference>
<dbReference type="Gene3D" id="2.40.128.20">
    <property type="match status" value="1"/>
</dbReference>
<gene>
    <name evidence="1" type="ORF">FBUS_04106</name>
</gene>
<dbReference type="OrthoDB" id="412780at2759"/>
<sequence length="150" mass="17232">MTKFIGEWKCTECNNLDPVMIENGATQDFLNTFDTWERVLVIDIEGNEIYLRDDVGNCQVGTRFRLNKEIEEMTPDGRIVQSIITLDSDVQLTQIQRHGFHETRITRKVFGNNLTTKITAGDSVAVLKYVRIGEPKDSKQYFVSTEPNKE</sequence>
<name>A0A8E0S445_9TREM</name>
<evidence type="ECO:0000313" key="2">
    <source>
        <dbReference type="Proteomes" id="UP000728185"/>
    </source>
</evidence>
<evidence type="ECO:0000313" key="1">
    <source>
        <dbReference type="EMBL" id="KAA0196039.1"/>
    </source>
</evidence>
<dbReference type="InterPro" id="IPR000463">
    <property type="entry name" value="Fatty_acid-bd"/>
</dbReference>